<organism evidence="6 7">
    <name type="scientific">Xanthomonas rydalmerensis</name>
    <dbReference type="NCBI Taxonomy" id="3046274"/>
    <lineage>
        <taxon>Bacteria</taxon>
        <taxon>Pseudomonadati</taxon>
        <taxon>Pseudomonadota</taxon>
        <taxon>Gammaproteobacteria</taxon>
        <taxon>Lysobacterales</taxon>
        <taxon>Lysobacteraceae</taxon>
        <taxon>Xanthomonas</taxon>
    </lineage>
</organism>
<reference evidence="6 7" key="1">
    <citation type="submission" date="2023-05" db="EMBL/GenBank/DDBJ databases">
        <title>Xanthomonas rydalmerenesis sp. nov., a novel Xanthomonas species isolated from Fragaria x ananassa.</title>
        <authorList>
            <person name="McKnight D.J.E."/>
            <person name="Wong-Bajracharya J."/>
            <person name="Okoh E.B."/>
            <person name="Snijders F."/>
            <person name="Lidbetter F."/>
            <person name="Webster J."/>
            <person name="Djordjevic S.P."/>
            <person name="Bogema D.R."/>
            <person name="Chapman T.A."/>
        </authorList>
    </citation>
    <scope>NUCLEOTIDE SEQUENCE [LARGE SCALE GENOMIC DNA]</scope>
    <source>
        <strain evidence="6 7">DAR34883</strain>
    </source>
</reference>
<evidence type="ECO:0000256" key="2">
    <source>
        <dbReference type="ARBA" id="ARBA00023015"/>
    </source>
</evidence>
<proteinExistence type="inferred from homology"/>
<dbReference type="Gene3D" id="3.40.190.10">
    <property type="entry name" value="Periplasmic binding protein-like II"/>
    <property type="match status" value="2"/>
</dbReference>
<evidence type="ECO:0000256" key="4">
    <source>
        <dbReference type="ARBA" id="ARBA00023163"/>
    </source>
</evidence>
<feature type="domain" description="HTH lysR-type" evidence="5">
    <location>
        <begin position="6"/>
        <end position="63"/>
    </location>
</feature>
<keyword evidence="7" id="KW-1185">Reference proteome</keyword>
<protein>
    <submittedName>
        <fullName evidence="6">LysR substrate-binding domain-containing protein</fullName>
    </submittedName>
</protein>
<comment type="similarity">
    <text evidence="1">Belongs to the LysR transcriptional regulatory family.</text>
</comment>
<name>A0ABZ0JQN0_9XANT</name>
<dbReference type="Gene3D" id="1.10.10.10">
    <property type="entry name" value="Winged helix-like DNA-binding domain superfamily/Winged helix DNA-binding domain"/>
    <property type="match status" value="1"/>
</dbReference>
<evidence type="ECO:0000256" key="1">
    <source>
        <dbReference type="ARBA" id="ARBA00009437"/>
    </source>
</evidence>
<dbReference type="InterPro" id="IPR036388">
    <property type="entry name" value="WH-like_DNA-bd_sf"/>
</dbReference>
<dbReference type="InterPro" id="IPR000847">
    <property type="entry name" value="LysR_HTH_N"/>
</dbReference>
<evidence type="ECO:0000313" key="6">
    <source>
        <dbReference type="EMBL" id="WOS41313.1"/>
    </source>
</evidence>
<dbReference type="RefSeq" id="WP_160968658.1">
    <property type="nucleotide sequence ID" value="NZ_CP126170.1"/>
</dbReference>
<dbReference type="PANTHER" id="PTHR30579:SF7">
    <property type="entry name" value="HTH-TYPE TRANSCRIPTIONAL REGULATOR LRHA-RELATED"/>
    <property type="match status" value="1"/>
</dbReference>
<dbReference type="SUPFAM" id="SSF53850">
    <property type="entry name" value="Periplasmic binding protein-like II"/>
    <property type="match status" value="1"/>
</dbReference>
<dbReference type="PANTHER" id="PTHR30579">
    <property type="entry name" value="TRANSCRIPTIONAL REGULATOR"/>
    <property type="match status" value="1"/>
</dbReference>
<dbReference type="Proteomes" id="UP001302020">
    <property type="component" value="Chromosome"/>
</dbReference>
<dbReference type="SUPFAM" id="SSF46785">
    <property type="entry name" value="Winged helix' DNA-binding domain"/>
    <property type="match status" value="1"/>
</dbReference>
<dbReference type="Pfam" id="PF03466">
    <property type="entry name" value="LysR_substrate"/>
    <property type="match status" value="1"/>
</dbReference>
<evidence type="ECO:0000259" key="5">
    <source>
        <dbReference type="PROSITE" id="PS50931"/>
    </source>
</evidence>
<dbReference type="InterPro" id="IPR050176">
    <property type="entry name" value="LTTR"/>
</dbReference>
<dbReference type="PROSITE" id="PS50931">
    <property type="entry name" value="HTH_LYSR"/>
    <property type="match status" value="1"/>
</dbReference>
<dbReference type="EMBL" id="CP126172">
    <property type="protein sequence ID" value="WOS41313.1"/>
    <property type="molecule type" value="Genomic_DNA"/>
</dbReference>
<dbReference type="InterPro" id="IPR005119">
    <property type="entry name" value="LysR_subst-bd"/>
</dbReference>
<gene>
    <name evidence="6" type="ORF">QN243_02180</name>
</gene>
<sequence length="308" mass="32372">MRPVTFDLDALRSFVAGVELGSFARAADRRGRSTSAISAQLKKLEEQAGQPVLRRQGRGLALTEAGEALLGYARRLLELNDEAVVALQDTALQGWVRLGLQEDFGEHMLPDVLGRFARAHPQVRIEARIARHQELLARVEAGQLDLALAWESGAASAHRQAQAAWPLRWIAAAERSSLPATASWSGEAPLPLVMLEAPCLLRTAATTALDRAGIPWRIAFTSASLGGVWAAVRAGLGITLRTPAGVPAGLALLPPGAGGLPTLPALGLGLHRAVAVPPPAVARLAEILQQRLQAAHAALVGDGRATAA</sequence>
<keyword evidence="4" id="KW-0804">Transcription</keyword>
<accession>A0ABZ0JQN0</accession>
<dbReference type="Pfam" id="PF00126">
    <property type="entry name" value="HTH_1"/>
    <property type="match status" value="1"/>
</dbReference>
<evidence type="ECO:0000256" key="3">
    <source>
        <dbReference type="ARBA" id="ARBA00023125"/>
    </source>
</evidence>
<dbReference type="InterPro" id="IPR036390">
    <property type="entry name" value="WH_DNA-bd_sf"/>
</dbReference>
<keyword evidence="2" id="KW-0805">Transcription regulation</keyword>
<keyword evidence="3" id="KW-0238">DNA-binding</keyword>
<evidence type="ECO:0000313" key="7">
    <source>
        <dbReference type="Proteomes" id="UP001302020"/>
    </source>
</evidence>